<protein>
    <recommendedName>
        <fullName evidence="3">Acyl carrier protein</fullName>
    </recommendedName>
</protein>
<organism evidence="1 2">
    <name type="scientific">Luteimonas vadosa</name>
    <dbReference type="NCBI Taxonomy" id="1165507"/>
    <lineage>
        <taxon>Bacteria</taxon>
        <taxon>Pseudomonadati</taxon>
        <taxon>Pseudomonadota</taxon>
        <taxon>Gammaproteobacteria</taxon>
        <taxon>Lysobacterales</taxon>
        <taxon>Lysobacteraceae</taxon>
        <taxon>Luteimonas</taxon>
    </lineage>
</organism>
<dbReference type="Proteomes" id="UP001501323">
    <property type="component" value="Unassembled WGS sequence"/>
</dbReference>
<evidence type="ECO:0000313" key="2">
    <source>
        <dbReference type="Proteomes" id="UP001501323"/>
    </source>
</evidence>
<name>A0ABP9DXF2_9GAMM</name>
<sequence length="89" mass="9234">MESFAVRPSRKVFDAALAAVADVVLAGALRWDRALAAADFEALAVAGLLSVFDALRAADLEVTSFLAMDAVLCLGKDLAGTGTRLARVP</sequence>
<dbReference type="EMBL" id="BAABJY010000001">
    <property type="protein sequence ID" value="GAA4856586.1"/>
    <property type="molecule type" value="Genomic_DNA"/>
</dbReference>
<proteinExistence type="predicted"/>
<evidence type="ECO:0008006" key="3">
    <source>
        <dbReference type="Google" id="ProtNLM"/>
    </source>
</evidence>
<evidence type="ECO:0000313" key="1">
    <source>
        <dbReference type="EMBL" id="GAA4856586.1"/>
    </source>
</evidence>
<gene>
    <name evidence="1" type="ORF">GCM10023332_05320</name>
</gene>
<reference evidence="2" key="1">
    <citation type="journal article" date="2019" name="Int. J. Syst. Evol. Microbiol.">
        <title>The Global Catalogue of Microorganisms (GCM) 10K type strain sequencing project: providing services to taxonomists for standard genome sequencing and annotation.</title>
        <authorList>
            <consortium name="The Broad Institute Genomics Platform"/>
            <consortium name="The Broad Institute Genome Sequencing Center for Infectious Disease"/>
            <person name="Wu L."/>
            <person name="Ma J."/>
        </authorList>
    </citation>
    <scope>NUCLEOTIDE SEQUENCE [LARGE SCALE GENOMIC DNA]</scope>
    <source>
        <strain evidence="2">JCM 18392</strain>
    </source>
</reference>
<comment type="caution">
    <text evidence="1">The sequence shown here is derived from an EMBL/GenBank/DDBJ whole genome shotgun (WGS) entry which is preliminary data.</text>
</comment>
<accession>A0ABP9DXF2</accession>
<keyword evidence="2" id="KW-1185">Reference proteome</keyword>